<keyword evidence="4 7" id="KW-0812">Transmembrane</keyword>
<dbReference type="Pfam" id="PF00528">
    <property type="entry name" value="BPD_transp_1"/>
    <property type="match status" value="1"/>
</dbReference>
<dbReference type="EMBL" id="LGFG01000170">
    <property type="protein sequence ID" value="KUK22409.1"/>
    <property type="molecule type" value="Genomic_DNA"/>
</dbReference>
<accession>A0A101EPA8</accession>
<feature type="transmembrane region" description="Helical" evidence="7">
    <location>
        <begin position="50"/>
        <end position="73"/>
    </location>
</feature>
<evidence type="ECO:0000256" key="7">
    <source>
        <dbReference type="RuleBase" id="RU363032"/>
    </source>
</evidence>
<gene>
    <name evidence="9" type="ORF">XD57_1495</name>
</gene>
<reference evidence="9 10" key="1">
    <citation type="journal article" date="2015" name="MBio">
        <title>Genome-Resolved Metagenomic Analysis Reveals Roles for Candidate Phyla and Other Microbial Community Members in Biogeochemical Transformations in Oil Reservoirs.</title>
        <authorList>
            <person name="Hu P."/>
            <person name="Tom L."/>
            <person name="Singh A."/>
            <person name="Thomas B.C."/>
            <person name="Baker B.J."/>
            <person name="Piceno Y.M."/>
            <person name="Andersen G.L."/>
            <person name="Banfield J.F."/>
        </authorList>
    </citation>
    <scope>NUCLEOTIDE SEQUENCE [LARGE SCALE GENOMIC DNA]</scope>
    <source>
        <strain evidence="9">46_26</strain>
    </source>
</reference>
<keyword evidence="3" id="KW-1003">Cell membrane</keyword>
<dbReference type="PANTHER" id="PTHR43386:SF1">
    <property type="entry name" value="D,D-DIPEPTIDE TRANSPORT SYSTEM PERMEASE PROTEIN DDPC-RELATED"/>
    <property type="match status" value="1"/>
</dbReference>
<organism evidence="9 10">
    <name type="scientific">Thermotoga petrophila</name>
    <dbReference type="NCBI Taxonomy" id="93929"/>
    <lineage>
        <taxon>Bacteria</taxon>
        <taxon>Thermotogati</taxon>
        <taxon>Thermotogota</taxon>
        <taxon>Thermotogae</taxon>
        <taxon>Thermotogales</taxon>
        <taxon>Thermotogaceae</taxon>
        <taxon>Thermotoga</taxon>
    </lineage>
</organism>
<dbReference type="GO" id="GO:0055085">
    <property type="term" value="P:transmembrane transport"/>
    <property type="evidence" value="ECO:0007669"/>
    <property type="project" value="InterPro"/>
</dbReference>
<keyword evidence="2 7" id="KW-0813">Transport</keyword>
<proteinExistence type="inferred from homology"/>
<evidence type="ECO:0000256" key="5">
    <source>
        <dbReference type="ARBA" id="ARBA00022989"/>
    </source>
</evidence>
<protein>
    <submittedName>
        <fullName evidence="9">Oligopeptide ABC transporter, permease protein</fullName>
    </submittedName>
</protein>
<evidence type="ECO:0000256" key="2">
    <source>
        <dbReference type="ARBA" id="ARBA00022448"/>
    </source>
</evidence>
<dbReference type="Proteomes" id="UP000058636">
    <property type="component" value="Unassembled WGS sequence"/>
</dbReference>
<feature type="domain" description="ABC transmembrane type-1" evidence="8">
    <location>
        <begin position="111"/>
        <end position="301"/>
    </location>
</feature>
<dbReference type="InterPro" id="IPR050366">
    <property type="entry name" value="BP-dependent_transpt_permease"/>
</dbReference>
<evidence type="ECO:0000256" key="6">
    <source>
        <dbReference type="ARBA" id="ARBA00023136"/>
    </source>
</evidence>
<evidence type="ECO:0000313" key="10">
    <source>
        <dbReference type="Proteomes" id="UP000058636"/>
    </source>
</evidence>
<dbReference type="InterPro" id="IPR000515">
    <property type="entry name" value="MetI-like"/>
</dbReference>
<dbReference type="Gene3D" id="1.10.3720.10">
    <property type="entry name" value="MetI-like"/>
    <property type="match status" value="1"/>
</dbReference>
<dbReference type="GO" id="GO:0005886">
    <property type="term" value="C:plasma membrane"/>
    <property type="evidence" value="ECO:0007669"/>
    <property type="project" value="UniProtKB-SubCell"/>
</dbReference>
<dbReference type="PANTHER" id="PTHR43386">
    <property type="entry name" value="OLIGOPEPTIDE TRANSPORT SYSTEM PERMEASE PROTEIN APPC"/>
    <property type="match status" value="1"/>
</dbReference>
<dbReference type="PROSITE" id="PS50928">
    <property type="entry name" value="ABC_TM1"/>
    <property type="match status" value="1"/>
</dbReference>
<keyword evidence="5 7" id="KW-1133">Transmembrane helix</keyword>
<feature type="non-terminal residue" evidence="9">
    <location>
        <position position="1"/>
    </location>
</feature>
<comment type="similarity">
    <text evidence="7">Belongs to the binding-protein-dependent transport system permease family.</text>
</comment>
<comment type="subcellular location">
    <subcellularLocation>
        <location evidence="1 7">Cell membrane</location>
        <topology evidence="1 7">Multi-pass membrane protein</topology>
    </subcellularLocation>
</comment>
<keyword evidence="6 7" id="KW-0472">Membrane</keyword>
<dbReference type="SUPFAM" id="SSF161098">
    <property type="entry name" value="MetI-like"/>
    <property type="match status" value="1"/>
</dbReference>
<dbReference type="InterPro" id="IPR035906">
    <property type="entry name" value="MetI-like_sf"/>
</dbReference>
<evidence type="ECO:0000259" key="8">
    <source>
        <dbReference type="PROSITE" id="PS50928"/>
    </source>
</evidence>
<evidence type="ECO:0000256" key="4">
    <source>
        <dbReference type="ARBA" id="ARBA00022692"/>
    </source>
</evidence>
<evidence type="ECO:0000313" key="9">
    <source>
        <dbReference type="EMBL" id="KUK22409.1"/>
    </source>
</evidence>
<dbReference type="PATRIC" id="fig|93930.3.peg.541"/>
<feature type="transmembrane region" description="Helical" evidence="7">
    <location>
        <begin position="113"/>
        <end position="139"/>
    </location>
</feature>
<comment type="caution">
    <text evidence="9">The sequence shown here is derived from an EMBL/GenBank/DDBJ whole genome shotgun (WGS) entry which is preliminary data.</text>
</comment>
<feature type="transmembrane region" description="Helical" evidence="7">
    <location>
        <begin position="279"/>
        <end position="300"/>
    </location>
</feature>
<dbReference type="Pfam" id="PF12911">
    <property type="entry name" value="OppC_N"/>
    <property type="match status" value="1"/>
</dbReference>
<evidence type="ECO:0000256" key="1">
    <source>
        <dbReference type="ARBA" id="ARBA00004651"/>
    </source>
</evidence>
<evidence type="ECO:0000256" key="3">
    <source>
        <dbReference type="ARBA" id="ARBA00022475"/>
    </source>
</evidence>
<feature type="transmembrane region" description="Helical" evidence="7">
    <location>
        <begin position="159"/>
        <end position="186"/>
    </location>
</feature>
<dbReference type="AlphaFoldDB" id="A0A101EPA8"/>
<sequence length="317" mass="34884">PSGLWENNSEIETYSIMWYYYKKREARSKVVVSERVFRPVFKLFRRRTGVLAFVGMIILLFYIFLAIFAPVLAPYDPTVRVGRSLQPPSEKHLFGTDNLGRDIFSRVIYGSRIALMVAFLAVVIAAAIGIPLGLISGYVGGIFDRVLTLVMDAVYSFPGLILAIAVAAVLGPGMMNIAVSIAVVYAPTYFRVVRNQVTSVKNELYVEAARALGAKDWEILVKYVLPNVFPSIVVVLSMNLADAIMTEAGLSFLGLGIAPPTPDWGFDLSNGQRFILSRAWWGVLFPGLAIITSVLGFSMFSEGLSEILNPNIGERSK</sequence>
<name>A0A101EPA8_9THEM</name>
<dbReference type="InterPro" id="IPR025966">
    <property type="entry name" value="OppC_N"/>
</dbReference>
<dbReference type="CDD" id="cd06261">
    <property type="entry name" value="TM_PBP2"/>
    <property type="match status" value="1"/>
</dbReference>